<dbReference type="SMART" id="SM00260">
    <property type="entry name" value="CheW"/>
    <property type="match status" value="1"/>
</dbReference>
<dbReference type="InterPro" id="IPR002545">
    <property type="entry name" value="CheW-lke_dom"/>
</dbReference>
<dbReference type="GO" id="GO:0005829">
    <property type="term" value="C:cytosol"/>
    <property type="evidence" value="ECO:0007669"/>
    <property type="project" value="TreeGrafter"/>
</dbReference>
<keyword evidence="3" id="KW-1185">Reference proteome</keyword>
<dbReference type="Gene3D" id="2.30.30.40">
    <property type="entry name" value="SH3 Domains"/>
    <property type="match status" value="1"/>
</dbReference>
<evidence type="ECO:0000313" key="3">
    <source>
        <dbReference type="Proteomes" id="UP000283458"/>
    </source>
</evidence>
<protein>
    <recommendedName>
        <fullName evidence="1">CheW-like domain-containing protein</fullName>
    </recommendedName>
</protein>
<dbReference type="AlphaFoldDB" id="A0A418VV62"/>
<organism evidence="2 3">
    <name type="scientific">Azospirillum cavernae</name>
    <dbReference type="NCBI Taxonomy" id="2320860"/>
    <lineage>
        <taxon>Bacteria</taxon>
        <taxon>Pseudomonadati</taxon>
        <taxon>Pseudomonadota</taxon>
        <taxon>Alphaproteobacteria</taxon>
        <taxon>Rhodospirillales</taxon>
        <taxon>Azospirillaceae</taxon>
        <taxon>Azospirillum</taxon>
    </lineage>
</organism>
<accession>A0A418VV62</accession>
<dbReference type="GO" id="GO:0006935">
    <property type="term" value="P:chemotaxis"/>
    <property type="evidence" value="ECO:0007669"/>
    <property type="project" value="InterPro"/>
</dbReference>
<comment type="caution">
    <text evidence="2">The sequence shown here is derived from an EMBL/GenBank/DDBJ whole genome shotgun (WGS) entry which is preliminary data.</text>
</comment>
<dbReference type="Gene3D" id="2.40.50.180">
    <property type="entry name" value="CheA-289, Domain 4"/>
    <property type="match status" value="1"/>
</dbReference>
<proteinExistence type="predicted"/>
<dbReference type="GO" id="GO:0007165">
    <property type="term" value="P:signal transduction"/>
    <property type="evidence" value="ECO:0007669"/>
    <property type="project" value="InterPro"/>
</dbReference>
<dbReference type="EMBL" id="QYUL01000002">
    <property type="protein sequence ID" value="RJF81014.1"/>
    <property type="molecule type" value="Genomic_DNA"/>
</dbReference>
<reference evidence="2 3" key="1">
    <citation type="submission" date="2018-09" db="EMBL/GenBank/DDBJ databases">
        <authorList>
            <person name="Zhu H."/>
        </authorList>
    </citation>
    <scope>NUCLEOTIDE SEQUENCE [LARGE SCALE GENOMIC DNA]</scope>
    <source>
        <strain evidence="2 3">K2W22B-5</strain>
    </source>
</reference>
<dbReference type="PANTHER" id="PTHR22617:SF23">
    <property type="entry name" value="CHEMOTAXIS PROTEIN CHEW"/>
    <property type="match status" value="1"/>
</dbReference>
<dbReference type="Pfam" id="PF01584">
    <property type="entry name" value="CheW"/>
    <property type="match status" value="2"/>
</dbReference>
<gene>
    <name evidence="2" type="ORF">D3877_12345</name>
</gene>
<sequence>MTPRAKRPSPRWARRCVPVGCCCWGRGTARRPPTRSSSAFNPCSATEPGCSSRGTPMTARQAADMVADIAATTQDGAALTPVLVFDRRGQTYCCPTADVLEIVEEPILDQPGYPTPLVAAVLLHNGCFIPVVDPANLFDQPPERRGDVILLHGPAGTVGLLADSVLGFRNPTAFGSAPWIPPGRICRSAAVIEGIGRAFVLGADGIGDVPSAPVAPTSAASGGPSNSVAAEANDASVGPMHLIFTIAGRSFAASYADVRRILYRQRLFRVPGAQGRIRCAVEVIGAVVPVLDLAEPEILPERADFVVLSSSVGSLALRVDEILRPLPLRRDVTEPEWFPSPGVDGIGRRDDHAYSVITGEALLRDLVNADAAQRAGA</sequence>
<feature type="domain" description="CheW-like" evidence="1">
    <location>
        <begin position="236"/>
        <end position="363"/>
    </location>
</feature>
<name>A0A418VV62_9PROT</name>
<evidence type="ECO:0000259" key="1">
    <source>
        <dbReference type="SMART" id="SM00260"/>
    </source>
</evidence>
<evidence type="ECO:0000313" key="2">
    <source>
        <dbReference type="EMBL" id="RJF81014.1"/>
    </source>
</evidence>
<dbReference type="Proteomes" id="UP000283458">
    <property type="component" value="Unassembled WGS sequence"/>
</dbReference>
<dbReference type="InterPro" id="IPR036061">
    <property type="entry name" value="CheW-like_dom_sf"/>
</dbReference>
<dbReference type="SUPFAM" id="SSF50341">
    <property type="entry name" value="CheW-like"/>
    <property type="match status" value="2"/>
</dbReference>
<dbReference type="InterPro" id="IPR039315">
    <property type="entry name" value="CheW"/>
</dbReference>
<dbReference type="PANTHER" id="PTHR22617">
    <property type="entry name" value="CHEMOTAXIS SENSOR HISTIDINE KINASE-RELATED"/>
    <property type="match status" value="1"/>
</dbReference>